<comment type="caution">
    <text evidence="3">The sequence shown here is derived from an EMBL/GenBank/DDBJ whole genome shotgun (WGS) entry which is preliminary data.</text>
</comment>
<feature type="compositionally biased region" description="Low complexity" evidence="1">
    <location>
        <begin position="379"/>
        <end position="394"/>
    </location>
</feature>
<dbReference type="EMBL" id="DVHI01000074">
    <property type="protein sequence ID" value="HIR63072.1"/>
    <property type="molecule type" value="Genomic_DNA"/>
</dbReference>
<feature type="compositionally biased region" description="Polar residues" evidence="1">
    <location>
        <begin position="270"/>
        <end position="280"/>
    </location>
</feature>
<feature type="compositionally biased region" description="Polar residues" evidence="1">
    <location>
        <begin position="311"/>
        <end position="378"/>
    </location>
</feature>
<reference evidence="3" key="2">
    <citation type="journal article" date="2021" name="PeerJ">
        <title>Extensive microbial diversity within the chicken gut microbiome revealed by metagenomics and culture.</title>
        <authorList>
            <person name="Gilroy R."/>
            <person name="Ravi A."/>
            <person name="Getino M."/>
            <person name="Pursley I."/>
            <person name="Horton D.L."/>
            <person name="Alikhan N.F."/>
            <person name="Baker D."/>
            <person name="Gharbi K."/>
            <person name="Hall N."/>
            <person name="Watson M."/>
            <person name="Adriaenssens E.M."/>
            <person name="Foster-Nyarko E."/>
            <person name="Jarju S."/>
            <person name="Secka A."/>
            <person name="Antonio M."/>
            <person name="Oren A."/>
            <person name="Chaudhuri R.R."/>
            <person name="La Ragione R."/>
            <person name="Hildebrand F."/>
            <person name="Pallen M.J."/>
        </authorList>
    </citation>
    <scope>NUCLEOTIDE SEQUENCE</scope>
    <source>
        <strain evidence="3">ChiHjej13B12-12457</strain>
    </source>
</reference>
<reference evidence="3" key="1">
    <citation type="submission" date="2020-10" db="EMBL/GenBank/DDBJ databases">
        <authorList>
            <person name="Gilroy R."/>
        </authorList>
    </citation>
    <scope>NUCLEOTIDE SEQUENCE</scope>
    <source>
        <strain evidence="3">ChiHjej13B12-12457</strain>
    </source>
</reference>
<evidence type="ECO:0000313" key="3">
    <source>
        <dbReference type="EMBL" id="HIR63072.1"/>
    </source>
</evidence>
<feature type="region of interest" description="Disordered" evidence="1">
    <location>
        <begin position="228"/>
        <end position="416"/>
    </location>
</feature>
<feature type="chain" id="PRO_5038383719" description="Vitellogenin II" evidence="2">
    <location>
        <begin position="27"/>
        <end position="416"/>
    </location>
</feature>
<sequence length="416" mass="46385">MKKSLILLSICSAVLLTSCGTSSYYASSAFEDGIYYRPSGDVREEARADSEEVQKLISRTRQEAARFSDTIVIASANSTLDVSYVPEKQYTLMFDQPLDSLGQVNLNFNFDFNDWYPGYGYRDYYSYWDWRYWGAFGPSWYRWGWHSPWYGWGWYDPWYCGWGFGFGLAWDPWYGPWGGWYAGWYGPGYWGWYDPWYGPWGYPVASFYPTYYGKRNVGIRTGSGVTGGRRLASGTTGTSLRSGGRTAAPSMSVVRGSGTSGRSTVSGRTFQSRPTSTGSVNMGERYVNRGSFRNTASTSRVTASDGRTVYGNGSSFRRPASSGTTSYRRPAASSTESFRSPFESRQSFNLRTGRDNTGFNRGTTYDSRNTTFNRNSYNSSGTRTFSTGSFSRSSMGGGGRTYTGRGGRSGGGGGRR</sequence>
<accession>A0A9D1E1S9</accession>
<name>A0A9D1E1S9_9BACT</name>
<evidence type="ECO:0000256" key="2">
    <source>
        <dbReference type="SAM" id="SignalP"/>
    </source>
</evidence>
<feature type="signal peptide" evidence="2">
    <location>
        <begin position="1"/>
        <end position="26"/>
    </location>
</feature>
<organism evidence="3 4">
    <name type="scientific">Candidatus Coprenecus avistercoris</name>
    <dbReference type="NCBI Taxonomy" id="2840730"/>
    <lineage>
        <taxon>Bacteria</taxon>
        <taxon>Pseudomonadati</taxon>
        <taxon>Bacteroidota</taxon>
        <taxon>Bacteroidia</taxon>
        <taxon>Bacteroidales</taxon>
        <taxon>Rikenellaceae</taxon>
        <taxon>Rikenellaceae incertae sedis</taxon>
        <taxon>Candidatus Coprenecus</taxon>
    </lineage>
</organism>
<gene>
    <name evidence="3" type="ORF">IAC94_06080</name>
</gene>
<keyword evidence="2" id="KW-0732">Signal</keyword>
<feature type="compositionally biased region" description="Low complexity" evidence="1">
    <location>
        <begin position="231"/>
        <end position="269"/>
    </location>
</feature>
<feature type="compositionally biased region" description="Polar residues" evidence="1">
    <location>
        <begin position="291"/>
        <end position="302"/>
    </location>
</feature>
<dbReference type="AlphaFoldDB" id="A0A9D1E1S9"/>
<evidence type="ECO:0000313" key="4">
    <source>
        <dbReference type="Proteomes" id="UP000886744"/>
    </source>
</evidence>
<feature type="compositionally biased region" description="Gly residues" evidence="1">
    <location>
        <begin position="395"/>
        <end position="416"/>
    </location>
</feature>
<proteinExistence type="predicted"/>
<protein>
    <recommendedName>
        <fullName evidence="5">Vitellogenin II</fullName>
    </recommendedName>
</protein>
<dbReference type="Proteomes" id="UP000886744">
    <property type="component" value="Unassembled WGS sequence"/>
</dbReference>
<dbReference type="PROSITE" id="PS51257">
    <property type="entry name" value="PROKAR_LIPOPROTEIN"/>
    <property type="match status" value="1"/>
</dbReference>
<evidence type="ECO:0008006" key="5">
    <source>
        <dbReference type="Google" id="ProtNLM"/>
    </source>
</evidence>
<evidence type="ECO:0000256" key="1">
    <source>
        <dbReference type="SAM" id="MobiDB-lite"/>
    </source>
</evidence>